<dbReference type="Pfam" id="PF01381">
    <property type="entry name" value="HTH_3"/>
    <property type="match status" value="1"/>
</dbReference>
<dbReference type="Gene3D" id="1.10.260.40">
    <property type="entry name" value="lambda repressor-like DNA-binding domains"/>
    <property type="match status" value="1"/>
</dbReference>
<dbReference type="PANTHER" id="PTHR46797">
    <property type="entry name" value="HTH-TYPE TRANSCRIPTIONAL REGULATOR"/>
    <property type="match status" value="1"/>
</dbReference>
<proteinExistence type="predicted"/>
<evidence type="ECO:0000313" key="6">
    <source>
        <dbReference type="Proteomes" id="UP000199202"/>
    </source>
</evidence>
<dbReference type="PROSITE" id="PS50943">
    <property type="entry name" value="HTH_CROC1"/>
    <property type="match status" value="1"/>
</dbReference>
<gene>
    <name evidence="5" type="ORF">SAMN05421869_125141</name>
</gene>
<keyword evidence="1" id="KW-0805">Transcription regulation</keyword>
<dbReference type="GO" id="GO:0005829">
    <property type="term" value="C:cytosol"/>
    <property type="evidence" value="ECO:0007669"/>
    <property type="project" value="TreeGrafter"/>
</dbReference>
<keyword evidence="3" id="KW-0804">Transcription</keyword>
<feature type="domain" description="HTH cro/C1-type" evidence="4">
    <location>
        <begin position="22"/>
        <end position="76"/>
    </location>
</feature>
<evidence type="ECO:0000313" key="5">
    <source>
        <dbReference type="EMBL" id="SDL40761.1"/>
    </source>
</evidence>
<evidence type="ECO:0000256" key="3">
    <source>
        <dbReference type="ARBA" id="ARBA00023163"/>
    </source>
</evidence>
<dbReference type="SMART" id="SM00530">
    <property type="entry name" value="HTH_XRE"/>
    <property type="match status" value="1"/>
</dbReference>
<dbReference type="GO" id="GO:0003677">
    <property type="term" value="F:DNA binding"/>
    <property type="evidence" value="ECO:0007669"/>
    <property type="project" value="UniProtKB-KW"/>
</dbReference>
<keyword evidence="6" id="KW-1185">Reference proteome</keyword>
<dbReference type="InterPro" id="IPR011051">
    <property type="entry name" value="RmlC_Cupin_sf"/>
</dbReference>
<dbReference type="CDD" id="cd00093">
    <property type="entry name" value="HTH_XRE"/>
    <property type="match status" value="1"/>
</dbReference>
<dbReference type="PANTHER" id="PTHR46797:SF23">
    <property type="entry name" value="HTH-TYPE TRANSCRIPTIONAL REGULATOR SUTR"/>
    <property type="match status" value="1"/>
</dbReference>
<dbReference type="RefSeq" id="WP_245765591.1">
    <property type="nucleotide sequence ID" value="NZ_FNDJ01000025.1"/>
</dbReference>
<dbReference type="GO" id="GO:0003700">
    <property type="term" value="F:DNA-binding transcription factor activity"/>
    <property type="evidence" value="ECO:0007669"/>
    <property type="project" value="TreeGrafter"/>
</dbReference>
<protein>
    <submittedName>
        <fullName evidence="5">DNA-binding transcriptional regulator, XRE-family HTH domain</fullName>
    </submittedName>
</protein>
<organism evidence="5 6">
    <name type="scientific">Nonomuraea jiangxiensis</name>
    <dbReference type="NCBI Taxonomy" id="633440"/>
    <lineage>
        <taxon>Bacteria</taxon>
        <taxon>Bacillati</taxon>
        <taxon>Actinomycetota</taxon>
        <taxon>Actinomycetes</taxon>
        <taxon>Streptosporangiales</taxon>
        <taxon>Streptosporangiaceae</taxon>
        <taxon>Nonomuraea</taxon>
    </lineage>
</organism>
<dbReference type="InterPro" id="IPR010982">
    <property type="entry name" value="Lambda_DNA-bd_dom_sf"/>
</dbReference>
<dbReference type="Proteomes" id="UP000199202">
    <property type="component" value="Unassembled WGS sequence"/>
</dbReference>
<reference evidence="5 6" key="1">
    <citation type="submission" date="2016-10" db="EMBL/GenBank/DDBJ databases">
        <authorList>
            <person name="de Groot N.N."/>
        </authorList>
    </citation>
    <scope>NUCLEOTIDE SEQUENCE [LARGE SCALE GENOMIC DNA]</scope>
    <source>
        <strain evidence="5 6">CGMCC 4.6533</strain>
    </source>
</reference>
<dbReference type="InterPro" id="IPR050807">
    <property type="entry name" value="TransReg_Diox_bact_type"/>
</dbReference>
<dbReference type="InterPro" id="IPR001387">
    <property type="entry name" value="Cro/C1-type_HTH"/>
</dbReference>
<keyword evidence="2 5" id="KW-0238">DNA-binding</keyword>
<dbReference type="Pfam" id="PF07883">
    <property type="entry name" value="Cupin_2"/>
    <property type="match status" value="1"/>
</dbReference>
<dbReference type="InterPro" id="IPR014710">
    <property type="entry name" value="RmlC-like_jellyroll"/>
</dbReference>
<dbReference type="CDD" id="cd02209">
    <property type="entry name" value="cupin_XRE_C"/>
    <property type="match status" value="1"/>
</dbReference>
<sequence length="195" mass="20972">MADETVSSGPTAEFLMRLGEEVRRRRKGAGLTVQQLADATGLSRRMLTLVEQGQANPSLVTVDKIARAFGTDFASLTRDSRPDPIVVHAPGAAAGVWSSTAGSHAALQVATRHQPAAELWEWTLQPGDRYDAQPDPAGSEELFYVIDGTLTLEVEGTRPVSVRAGGSARLASDRRYAYANTGRKPARFVRVVQLA</sequence>
<dbReference type="Gene3D" id="2.60.120.10">
    <property type="entry name" value="Jelly Rolls"/>
    <property type="match status" value="1"/>
</dbReference>
<evidence type="ECO:0000259" key="4">
    <source>
        <dbReference type="PROSITE" id="PS50943"/>
    </source>
</evidence>
<name>A0A1G9JTH7_9ACTN</name>
<dbReference type="EMBL" id="FNDJ01000025">
    <property type="protein sequence ID" value="SDL40761.1"/>
    <property type="molecule type" value="Genomic_DNA"/>
</dbReference>
<dbReference type="SUPFAM" id="SSF51182">
    <property type="entry name" value="RmlC-like cupins"/>
    <property type="match status" value="1"/>
</dbReference>
<accession>A0A1G9JTH7</accession>
<evidence type="ECO:0000256" key="1">
    <source>
        <dbReference type="ARBA" id="ARBA00023015"/>
    </source>
</evidence>
<dbReference type="InterPro" id="IPR013096">
    <property type="entry name" value="Cupin_2"/>
</dbReference>
<dbReference type="SUPFAM" id="SSF47413">
    <property type="entry name" value="lambda repressor-like DNA-binding domains"/>
    <property type="match status" value="1"/>
</dbReference>
<evidence type="ECO:0000256" key="2">
    <source>
        <dbReference type="ARBA" id="ARBA00023125"/>
    </source>
</evidence>
<dbReference type="STRING" id="633440.SAMN05421869_125141"/>
<dbReference type="AlphaFoldDB" id="A0A1G9JTH7"/>